<accession>A0A3G4ZNK4</accession>
<dbReference type="EMBL" id="MK071980">
    <property type="protein sequence ID" value="AYV75551.1"/>
    <property type="molecule type" value="Genomic_DNA"/>
</dbReference>
<reference evidence="1" key="1">
    <citation type="submission" date="2018-10" db="EMBL/GenBank/DDBJ databases">
        <title>Hidden diversity of soil giant viruses.</title>
        <authorList>
            <person name="Schulz F."/>
            <person name="Alteio L."/>
            <person name="Goudeau D."/>
            <person name="Ryan E.M."/>
            <person name="Malmstrom R.R."/>
            <person name="Blanchard J."/>
            <person name="Woyke T."/>
        </authorList>
    </citation>
    <scope>NUCLEOTIDE SEQUENCE</scope>
    <source>
        <strain evidence="1">TEV1</strain>
    </source>
</reference>
<gene>
    <name evidence="1" type="ORF">Terrestrivirus2_59</name>
</gene>
<sequence>MPKSTKPSKVVKSTRSRGSKPDLYLVRKIRENPTKNYQNVDELKFLVWMSQVEGIISKKFGPSMKLDDFPDELYRDSYDDGVHYKKMAQVVINNFLYI</sequence>
<evidence type="ECO:0000313" key="1">
    <source>
        <dbReference type="EMBL" id="AYV75551.1"/>
    </source>
</evidence>
<organism evidence="1">
    <name type="scientific">Terrestrivirus sp</name>
    <dbReference type="NCBI Taxonomy" id="2487775"/>
    <lineage>
        <taxon>Viruses</taxon>
        <taxon>Varidnaviria</taxon>
        <taxon>Bamfordvirae</taxon>
        <taxon>Nucleocytoviricota</taxon>
        <taxon>Megaviricetes</taxon>
        <taxon>Imitervirales</taxon>
        <taxon>Mimiviridae</taxon>
        <taxon>Klosneuvirinae</taxon>
    </lineage>
</organism>
<name>A0A3G4ZNK4_9VIRU</name>
<protein>
    <submittedName>
        <fullName evidence="1">Uncharacterized protein</fullName>
    </submittedName>
</protein>
<proteinExistence type="predicted"/>